<accession>A0A4S2F510</accession>
<name>A0A4S2F510_9ACTN</name>
<keyword evidence="7 9" id="KW-0472">Membrane</keyword>
<evidence type="ECO:0000256" key="5">
    <source>
        <dbReference type="ARBA" id="ARBA00022692"/>
    </source>
</evidence>
<proteinExistence type="inferred from homology"/>
<evidence type="ECO:0000256" key="6">
    <source>
        <dbReference type="ARBA" id="ARBA00022989"/>
    </source>
</evidence>
<organism evidence="10 11">
    <name type="scientific">Muricaecibacterium torontonense</name>
    <dbReference type="NCBI Taxonomy" id="3032871"/>
    <lineage>
        <taxon>Bacteria</taxon>
        <taxon>Bacillati</taxon>
        <taxon>Actinomycetota</taxon>
        <taxon>Coriobacteriia</taxon>
        <taxon>Coriobacteriales</taxon>
        <taxon>Atopobiaceae</taxon>
        <taxon>Muricaecibacterium</taxon>
    </lineage>
</organism>
<keyword evidence="6 9" id="KW-1133">Transmembrane helix</keyword>
<feature type="transmembrane region" description="Helical" evidence="9">
    <location>
        <begin position="103"/>
        <end position="124"/>
    </location>
</feature>
<evidence type="ECO:0000256" key="3">
    <source>
        <dbReference type="ARBA" id="ARBA00022448"/>
    </source>
</evidence>
<dbReference type="Pfam" id="PF12822">
    <property type="entry name" value="ECF_trnsprt"/>
    <property type="match status" value="1"/>
</dbReference>
<dbReference type="InterPro" id="IPR025720">
    <property type="entry name" value="RibU"/>
</dbReference>
<keyword evidence="4" id="KW-1003">Cell membrane</keyword>
<evidence type="ECO:0000256" key="7">
    <source>
        <dbReference type="ARBA" id="ARBA00023136"/>
    </source>
</evidence>
<feature type="transmembrane region" description="Helical" evidence="9">
    <location>
        <begin position="72"/>
        <end position="97"/>
    </location>
</feature>
<dbReference type="AlphaFoldDB" id="A0A4S2F510"/>
<feature type="transmembrane region" description="Helical" evidence="9">
    <location>
        <begin position="167"/>
        <end position="194"/>
    </location>
</feature>
<dbReference type="PANTHER" id="PTHR38438:SF1">
    <property type="entry name" value="RIBOFLAVIN TRANSPORTER RIBU"/>
    <property type="match status" value="1"/>
</dbReference>
<feature type="transmembrane region" description="Helical" evidence="9">
    <location>
        <begin position="39"/>
        <end position="60"/>
    </location>
</feature>
<gene>
    <name evidence="10" type="ORF">E5334_04745</name>
</gene>
<feature type="compositionally biased region" description="Low complexity" evidence="8">
    <location>
        <begin position="1"/>
        <end position="14"/>
    </location>
</feature>
<dbReference type="InterPro" id="IPR024529">
    <property type="entry name" value="ECF_trnsprt_substrate-spec"/>
</dbReference>
<dbReference type="GO" id="GO:0005886">
    <property type="term" value="C:plasma membrane"/>
    <property type="evidence" value="ECO:0007669"/>
    <property type="project" value="UniProtKB-SubCell"/>
</dbReference>
<protein>
    <submittedName>
        <fullName evidence="10">ECF transporter S component</fullName>
    </submittedName>
</protein>
<evidence type="ECO:0000313" key="10">
    <source>
        <dbReference type="EMBL" id="TGY62713.1"/>
    </source>
</evidence>
<evidence type="ECO:0000313" key="11">
    <source>
        <dbReference type="Proteomes" id="UP000310263"/>
    </source>
</evidence>
<feature type="region of interest" description="Disordered" evidence="8">
    <location>
        <begin position="1"/>
        <end position="30"/>
    </location>
</feature>
<keyword evidence="11" id="KW-1185">Reference proteome</keyword>
<evidence type="ECO:0000256" key="8">
    <source>
        <dbReference type="SAM" id="MobiDB-lite"/>
    </source>
</evidence>
<evidence type="ECO:0000256" key="2">
    <source>
        <dbReference type="ARBA" id="ARBA00005540"/>
    </source>
</evidence>
<sequence>MTWQTSSSKTKSSTQPANGQRPSAHATSKDASSWNSRRVAISALFCAAALVASFIEIPIFPLAPYLKYDPSGVVCLVAGLLFGPAIGACTAVLPWVIRLFTDPFGAIMAMACSLAATLPAAFIYRRHHSFKGAVAGLLIAAVVTLAVALLGNLVITPLYSGMPPEAVAALIVPVLLPFNLLKIAINTALTLAVYKPVSTMVGQ</sequence>
<comment type="similarity">
    <text evidence="2">Belongs to the prokaryotic riboflavin transporter (P-RFT) (TC 2.A.87) family.</text>
</comment>
<dbReference type="Proteomes" id="UP000310263">
    <property type="component" value="Unassembled WGS sequence"/>
</dbReference>
<dbReference type="Gene3D" id="1.10.1760.20">
    <property type="match status" value="1"/>
</dbReference>
<dbReference type="RefSeq" id="WP_136012441.1">
    <property type="nucleotide sequence ID" value="NZ_SRYE01000002.1"/>
</dbReference>
<evidence type="ECO:0000256" key="1">
    <source>
        <dbReference type="ARBA" id="ARBA00004651"/>
    </source>
</evidence>
<feature type="compositionally biased region" description="Polar residues" evidence="8">
    <location>
        <begin position="15"/>
        <end position="30"/>
    </location>
</feature>
<feature type="transmembrane region" description="Helical" evidence="9">
    <location>
        <begin position="136"/>
        <end position="155"/>
    </location>
</feature>
<dbReference type="OrthoDB" id="9809216at2"/>
<dbReference type="PANTHER" id="PTHR38438">
    <property type="entry name" value="RIBOFLAVIN TRANSPORTER RIBU"/>
    <property type="match status" value="1"/>
</dbReference>
<comment type="caution">
    <text evidence="10">The sequence shown here is derived from an EMBL/GenBank/DDBJ whole genome shotgun (WGS) entry which is preliminary data.</text>
</comment>
<evidence type="ECO:0000256" key="9">
    <source>
        <dbReference type="SAM" id="Phobius"/>
    </source>
</evidence>
<dbReference type="EMBL" id="SRYE01000002">
    <property type="protein sequence ID" value="TGY62713.1"/>
    <property type="molecule type" value="Genomic_DNA"/>
</dbReference>
<evidence type="ECO:0000256" key="4">
    <source>
        <dbReference type="ARBA" id="ARBA00022475"/>
    </source>
</evidence>
<comment type="subcellular location">
    <subcellularLocation>
        <location evidence="1">Cell membrane</location>
        <topology evidence="1">Multi-pass membrane protein</topology>
    </subcellularLocation>
</comment>
<keyword evidence="5 9" id="KW-0812">Transmembrane</keyword>
<keyword evidence="3" id="KW-0813">Transport</keyword>
<dbReference type="GO" id="GO:0032217">
    <property type="term" value="F:riboflavin transmembrane transporter activity"/>
    <property type="evidence" value="ECO:0007669"/>
    <property type="project" value="InterPro"/>
</dbReference>
<reference evidence="10 11" key="1">
    <citation type="submission" date="2019-04" db="EMBL/GenBank/DDBJ databases">
        <title>Microbes associate with the intestines of laboratory mice.</title>
        <authorList>
            <person name="Navarre W."/>
            <person name="Wong E."/>
            <person name="Huang K."/>
            <person name="Tropini C."/>
            <person name="Ng K."/>
            <person name="Yu B."/>
        </authorList>
    </citation>
    <scope>NUCLEOTIDE SEQUENCE [LARGE SCALE GENOMIC DNA]</scope>
    <source>
        <strain evidence="10 11">NM07_P-09</strain>
    </source>
</reference>